<evidence type="ECO:0000256" key="21">
    <source>
        <dbReference type="PROSITE-ProRule" id="PRU00409"/>
    </source>
</evidence>
<dbReference type="InterPro" id="IPR011095">
    <property type="entry name" value="Dala_Dala_lig_C"/>
</dbReference>
<accession>A0A9X0W4R7</accession>
<keyword evidence="12 20" id="KW-0460">Magnesium</keyword>
<evidence type="ECO:0000256" key="19">
    <source>
        <dbReference type="PIRSR" id="PIRSR039102-1"/>
    </source>
</evidence>
<evidence type="ECO:0000256" key="18">
    <source>
        <dbReference type="HAMAP-Rule" id="MF_00047"/>
    </source>
</evidence>
<dbReference type="RefSeq" id="WP_200236619.1">
    <property type="nucleotide sequence ID" value="NZ_NRRY01000001.1"/>
</dbReference>
<evidence type="ECO:0000313" key="23">
    <source>
        <dbReference type="EMBL" id="MBK1616977.1"/>
    </source>
</evidence>
<evidence type="ECO:0000256" key="12">
    <source>
        <dbReference type="ARBA" id="ARBA00022842"/>
    </source>
</evidence>
<evidence type="ECO:0000256" key="13">
    <source>
        <dbReference type="ARBA" id="ARBA00022960"/>
    </source>
</evidence>
<keyword evidence="16 18" id="KW-0961">Cell wall biogenesis/degradation</keyword>
<dbReference type="PANTHER" id="PTHR23132">
    <property type="entry name" value="D-ALANINE--D-ALANINE LIGASE"/>
    <property type="match status" value="1"/>
</dbReference>
<evidence type="ECO:0000256" key="11">
    <source>
        <dbReference type="ARBA" id="ARBA00022840"/>
    </source>
</evidence>
<reference evidence="23 24" key="1">
    <citation type="journal article" date="2020" name="Microorganisms">
        <title>Osmotic Adaptation and Compatible Solute Biosynthesis of Phototrophic Bacteria as Revealed from Genome Analyses.</title>
        <authorList>
            <person name="Imhoff J.F."/>
            <person name="Rahn T."/>
            <person name="Kunzel S."/>
            <person name="Keller A."/>
            <person name="Neulinger S.C."/>
        </authorList>
    </citation>
    <scope>NUCLEOTIDE SEQUENCE [LARGE SCALE GENOMIC DNA]</scope>
    <source>
        <strain evidence="23 24">DSM 25653</strain>
    </source>
</reference>
<dbReference type="GO" id="GO:0005524">
    <property type="term" value="F:ATP binding"/>
    <property type="evidence" value="ECO:0007669"/>
    <property type="project" value="UniProtKB-UniRule"/>
</dbReference>
<evidence type="ECO:0000256" key="5">
    <source>
        <dbReference type="ARBA" id="ARBA00010871"/>
    </source>
</evidence>
<keyword evidence="9 20" id="KW-0479">Metal-binding</keyword>
<feature type="active site" evidence="19">
    <location>
        <position position="296"/>
    </location>
</feature>
<comment type="function">
    <text evidence="2 18">Cell wall formation.</text>
</comment>
<dbReference type="Pfam" id="PF07478">
    <property type="entry name" value="Dala_Dala_lig_C"/>
    <property type="match status" value="1"/>
</dbReference>
<evidence type="ECO:0000256" key="8">
    <source>
        <dbReference type="ARBA" id="ARBA00022598"/>
    </source>
</evidence>
<evidence type="ECO:0000256" key="4">
    <source>
        <dbReference type="ARBA" id="ARBA00004752"/>
    </source>
</evidence>
<evidence type="ECO:0000256" key="15">
    <source>
        <dbReference type="ARBA" id="ARBA00023211"/>
    </source>
</evidence>
<keyword evidence="13 18" id="KW-0133">Cell shape</keyword>
<evidence type="ECO:0000256" key="10">
    <source>
        <dbReference type="ARBA" id="ARBA00022741"/>
    </source>
</evidence>
<evidence type="ECO:0000256" key="14">
    <source>
        <dbReference type="ARBA" id="ARBA00022984"/>
    </source>
</evidence>
<dbReference type="PROSITE" id="PS00844">
    <property type="entry name" value="DALA_DALA_LIGASE_2"/>
    <property type="match status" value="1"/>
</dbReference>
<comment type="subcellular location">
    <subcellularLocation>
        <location evidence="3 18">Cytoplasm</location>
    </subcellularLocation>
</comment>
<evidence type="ECO:0000256" key="20">
    <source>
        <dbReference type="PIRSR" id="PIRSR039102-3"/>
    </source>
</evidence>
<dbReference type="InterPro" id="IPR013815">
    <property type="entry name" value="ATP_grasp_subdomain_1"/>
</dbReference>
<comment type="caution">
    <text evidence="23">The sequence shown here is derived from an EMBL/GenBank/DDBJ whole genome shotgun (WGS) entry which is preliminary data.</text>
</comment>
<feature type="binding site" evidence="20">
    <location>
        <position position="287"/>
    </location>
    <ligand>
        <name>Mg(2+)</name>
        <dbReference type="ChEBI" id="CHEBI:18420"/>
        <label>2</label>
    </ligand>
</feature>
<feature type="binding site" evidence="20">
    <location>
        <position position="272"/>
    </location>
    <ligand>
        <name>Mg(2+)</name>
        <dbReference type="ChEBI" id="CHEBI:18420"/>
        <label>1</label>
    </ligand>
</feature>
<dbReference type="Pfam" id="PF01820">
    <property type="entry name" value="Dala_Dala_lig_N"/>
    <property type="match status" value="1"/>
</dbReference>
<gene>
    <name evidence="18" type="primary">ddl</name>
    <name evidence="23" type="ORF">CKO42_00635</name>
</gene>
<keyword evidence="15 20" id="KW-0464">Manganese</keyword>
<dbReference type="PROSITE" id="PS50975">
    <property type="entry name" value="ATP_GRASP"/>
    <property type="match status" value="1"/>
</dbReference>
<dbReference type="NCBIfam" id="NF002378">
    <property type="entry name" value="PRK01372.1"/>
    <property type="match status" value="1"/>
</dbReference>
<dbReference type="FunFam" id="3.30.470.20:FF:000008">
    <property type="entry name" value="D-alanine--D-alanine ligase"/>
    <property type="match status" value="1"/>
</dbReference>
<feature type="binding site" evidence="20">
    <location>
        <position position="285"/>
    </location>
    <ligand>
        <name>Mg(2+)</name>
        <dbReference type="ChEBI" id="CHEBI:18420"/>
        <label>1</label>
    </ligand>
</feature>
<protein>
    <recommendedName>
        <fullName evidence="6 18">D-alanine--D-alanine ligase</fullName>
        <ecNumber evidence="6 18">6.3.2.4</ecNumber>
    </recommendedName>
    <alternativeName>
        <fullName evidence="18">D-Ala-D-Ala ligase</fullName>
    </alternativeName>
    <alternativeName>
        <fullName evidence="18">D-alanylalanine synthetase</fullName>
    </alternativeName>
</protein>
<dbReference type="PIRSF" id="PIRSF039102">
    <property type="entry name" value="Ddl/VanB"/>
    <property type="match status" value="1"/>
</dbReference>
<dbReference type="PROSITE" id="PS00843">
    <property type="entry name" value="DALA_DALA_LIGASE_1"/>
    <property type="match status" value="1"/>
</dbReference>
<dbReference type="Gene3D" id="3.30.470.20">
    <property type="entry name" value="ATP-grasp fold, B domain"/>
    <property type="match status" value="1"/>
</dbReference>
<feature type="active site" evidence="19">
    <location>
        <position position="34"/>
    </location>
</feature>
<dbReference type="GO" id="GO:0005829">
    <property type="term" value="C:cytosol"/>
    <property type="evidence" value="ECO:0007669"/>
    <property type="project" value="TreeGrafter"/>
</dbReference>
<comment type="similarity">
    <text evidence="5 18">Belongs to the D-alanine--D-alanine ligase family.</text>
</comment>
<keyword evidence="24" id="KW-1185">Reference proteome</keyword>
<evidence type="ECO:0000256" key="3">
    <source>
        <dbReference type="ARBA" id="ARBA00004496"/>
    </source>
</evidence>
<dbReference type="EMBL" id="NRRY01000001">
    <property type="protein sequence ID" value="MBK1616977.1"/>
    <property type="molecule type" value="Genomic_DNA"/>
</dbReference>
<comment type="catalytic activity">
    <reaction evidence="17 18">
        <text>2 D-alanine + ATP = D-alanyl-D-alanine + ADP + phosphate + H(+)</text>
        <dbReference type="Rhea" id="RHEA:11224"/>
        <dbReference type="ChEBI" id="CHEBI:15378"/>
        <dbReference type="ChEBI" id="CHEBI:30616"/>
        <dbReference type="ChEBI" id="CHEBI:43474"/>
        <dbReference type="ChEBI" id="CHEBI:57416"/>
        <dbReference type="ChEBI" id="CHEBI:57822"/>
        <dbReference type="ChEBI" id="CHEBI:456216"/>
        <dbReference type="EC" id="6.3.2.4"/>
    </reaction>
</comment>
<keyword evidence="8 18" id="KW-0436">Ligase</keyword>
<evidence type="ECO:0000256" key="9">
    <source>
        <dbReference type="ARBA" id="ARBA00022723"/>
    </source>
</evidence>
<feature type="active site" evidence="19">
    <location>
        <position position="165"/>
    </location>
</feature>
<feature type="domain" description="ATP-grasp" evidence="22">
    <location>
        <begin position="124"/>
        <end position="318"/>
    </location>
</feature>
<dbReference type="SUPFAM" id="SSF56059">
    <property type="entry name" value="Glutathione synthetase ATP-binding domain-like"/>
    <property type="match status" value="1"/>
</dbReference>
<dbReference type="InterPro" id="IPR011761">
    <property type="entry name" value="ATP-grasp"/>
</dbReference>
<comment type="cofactor">
    <cofactor evidence="20">
        <name>Mg(2+)</name>
        <dbReference type="ChEBI" id="CHEBI:18420"/>
    </cofactor>
    <cofactor evidence="20">
        <name>Mn(2+)</name>
        <dbReference type="ChEBI" id="CHEBI:29035"/>
    </cofactor>
    <text evidence="20">Binds 2 magnesium or manganese ions per subunit.</text>
</comment>
<organism evidence="23 24">
    <name type="scientific">Lamprobacter modestohalophilus</name>
    <dbReference type="NCBI Taxonomy" id="1064514"/>
    <lineage>
        <taxon>Bacteria</taxon>
        <taxon>Pseudomonadati</taxon>
        <taxon>Pseudomonadota</taxon>
        <taxon>Gammaproteobacteria</taxon>
        <taxon>Chromatiales</taxon>
        <taxon>Chromatiaceae</taxon>
        <taxon>Lamprobacter</taxon>
    </lineage>
</organism>
<dbReference type="Proteomes" id="UP001138768">
    <property type="component" value="Unassembled WGS sequence"/>
</dbReference>
<dbReference type="GO" id="GO:0008360">
    <property type="term" value="P:regulation of cell shape"/>
    <property type="evidence" value="ECO:0007669"/>
    <property type="project" value="UniProtKB-KW"/>
</dbReference>
<evidence type="ECO:0000256" key="17">
    <source>
        <dbReference type="ARBA" id="ARBA00047614"/>
    </source>
</evidence>
<evidence type="ECO:0000256" key="2">
    <source>
        <dbReference type="ARBA" id="ARBA00003921"/>
    </source>
</evidence>
<dbReference type="EC" id="6.3.2.4" evidence="6 18"/>
<keyword evidence="14 18" id="KW-0573">Peptidoglycan synthesis</keyword>
<comment type="pathway">
    <text evidence="4 18">Cell wall biogenesis; peptidoglycan biosynthesis.</text>
</comment>
<dbReference type="InterPro" id="IPR016185">
    <property type="entry name" value="PreATP-grasp_dom_sf"/>
</dbReference>
<dbReference type="InterPro" id="IPR005905">
    <property type="entry name" value="D_ala_D_ala"/>
</dbReference>
<dbReference type="Gene3D" id="3.40.50.20">
    <property type="match status" value="1"/>
</dbReference>
<keyword evidence="7 18" id="KW-0963">Cytoplasm</keyword>
<evidence type="ECO:0000259" key="22">
    <source>
        <dbReference type="PROSITE" id="PS50975"/>
    </source>
</evidence>
<evidence type="ECO:0000256" key="6">
    <source>
        <dbReference type="ARBA" id="ARBA00012216"/>
    </source>
</evidence>
<dbReference type="GO" id="GO:0009252">
    <property type="term" value="P:peptidoglycan biosynthetic process"/>
    <property type="evidence" value="ECO:0007669"/>
    <property type="project" value="UniProtKB-UniRule"/>
</dbReference>
<dbReference type="InterPro" id="IPR000291">
    <property type="entry name" value="D-Ala_lig_Van_CS"/>
</dbReference>
<dbReference type="HAMAP" id="MF_00047">
    <property type="entry name" value="Dala_Dala_lig"/>
    <property type="match status" value="1"/>
</dbReference>
<evidence type="ECO:0000256" key="16">
    <source>
        <dbReference type="ARBA" id="ARBA00023316"/>
    </source>
</evidence>
<evidence type="ECO:0000313" key="24">
    <source>
        <dbReference type="Proteomes" id="UP001138768"/>
    </source>
</evidence>
<evidence type="ECO:0000256" key="7">
    <source>
        <dbReference type="ARBA" id="ARBA00022490"/>
    </source>
</evidence>
<dbReference type="GO" id="GO:0071555">
    <property type="term" value="P:cell wall organization"/>
    <property type="evidence" value="ECO:0007669"/>
    <property type="project" value="UniProtKB-KW"/>
</dbReference>
<dbReference type="Gene3D" id="3.30.1490.20">
    <property type="entry name" value="ATP-grasp fold, A domain"/>
    <property type="match status" value="1"/>
</dbReference>
<name>A0A9X0W4R7_9GAMM</name>
<dbReference type="NCBIfam" id="TIGR01205">
    <property type="entry name" value="D_ala_D_alaTIGR"/>
    <property type="match status" value="1"/>
</dbReference>
<keyword evidence="11 21" id="KW-0067">ATP-binding</keyword>
<dbReference type="GO" id="GO:0008716">
    <property type="term" value="F:D-alanine-D-alanine ligase activity"/>
    <property type="evidence" value="ECO:0007669"/>
    <property type="project" value="UniProtKB-UniRule"/>
</dbReference>
<evidence type="ECO:0000256" key="1">
    <source>
        <dbReference type="ARBA" id="ARBA00001936"/>
    </source>
</evidence>
<proteinExistence type="inferred from homology"/>
<comment type="cofactor">
    <cofactor evidence="1">
        <name>Mn(2+)</name>
        <dbReference type="ChEBI" id="CHEBI:29035"/>
    </cofactor>
</comment>
<dbReference type="GO" id="GO:0046872">
    <property type="term" value="F:metal ion binding"/>
    <property type="evidence" value="ECO:0007669"/>
    <property type="project" value="UniProtKB-KW"/>
</dbReference>
<dbReference type="SUPFAM" id="SSF52440">
    <property type="entry name" value="PreATP-grasp domain"/>
    <property type="match status" value="1"/>
</dbReference>
<dbReference type="AlphaFoldDB" id="A0A9X0W4R7"/>
<sequence length="328" mass="35126">MTSLAPNPKTLALEPIDPARYGRVALILGGSSEERPISLRSGAAVLAALQRLGIDVTPLDPADHPGSALFQVLNPQRFDRAFLILHGRGGEDGQIQGALETLGLPYTGSGVLGSAIGMDKYRTKRVWGGAGLPTAEFALILDEADLQQAVDLGFPLMIKPAHEGSSLGMARANDRDELIAAWHEAAKLDAVVLAERWLTGAEYTCAILGEQALPLIRLETPNVFYDFDAKYQANSTSYLCPCGLPESIETEYQALCLKAFHAVGGSGWGRVDFMLDEAGNPRLLEVNTIPGMTDHSLVPMAAQTAGIDFDSLCARILETSMLETPSHD</sequence>
<feature type="binding site" evidence="20">
    <location>
        <position position="285"/>
    </location>
    <ligand>
        <name>Mg(2+)</name>
        <dbReference type="ChEBI" id="CHEBI:18420"/>
        <label>2</label>
    </ligand>
</feature>
<dbReference type="InterPro" id="IPR011127">
    <property type="entry name" value="Dala_Dala_lig_N"/>
</dbReference>
<dbReference type="PANTHER" id="PTHR23132:SF23">
    <property type="entry name" value="D-ALANINE--D-ALANINE LIGASE B"/>
    <property type="match status" value="1"/>
</dbReference>
<keyword evidence="10 21" id="KW-0547">Nucleotide-binding</keyword>